<evidence type="ECO:0000256" key="6">
    <source>
        <dbReference type="ARBA" id="ARBA00029491"/>
    </source>
</evidence>
<dbReference type="PANTHER" id="PTHR48073:SF5">
    <property type="entry name" value="O-SUCCINYLBENZOATE SYNTHASE"/>
    <property type="match status" value="1"/>
</dbReference>
<dbReference type="InterPro" id="IPR013342">
    <property type="entry name" value="Mandelate_racemase_C"/>
</dbReference>
<evidence type="ECO:0000256" key="1">
    <source>
        <dbReference type="ARBA" id="ARBA00001968"/>
    </source>
</evidence>
<dbReference type="HAMAP" id="MF_01933">
    <property type="entry name" value="MenC_2"/>
    <property type="match status" value="1"/>
</dbReference>
<comment type="pathway">
    <text evidence="7">Quinol/quinone metabolism; 1,4-dihydroxy-2-naphthoate biosynthesis; 1,4-dihydroxy-2-naphthoate from chorismate: step 4/7.</text>
</comment>
<dbReference type="Gene3D" id="3.30.390.10">
    <property type="entry name" value="Enolase-like, N-terminal domain"/>
    <property type="match status" value="1"/>
</dbReference>
<keyword evidence="2 7" id="KW-0474">Menaquinone biosynthesis</keyword>
<comment type="function">
    <text evidence="7">Converts 2-succinyl-6-hydroxy-2,4-cyclohexadiene-1-carboxylate (SHCHC) to 2-succinylbenzoate (OSB).</text>
</comment>
<gene>
    <name evidence="7" type="primary">menC</name>
    <name evidence="9" type="ORF">JOC94_001039</name>
</gene>
<feature type="binding site" evidence="7">
    <location>
        <position position="239"/>
    </location>
    <ligand>
        <name>Mg(2+)</name>
        <dbReference type="ChEBI" id="CHEBI:18420"/>
    </ligand>
</feature>
<dbReference type="Gene3D" id="3.20.20.120">
    <property type="entry name" value="Enolase-like C-terminal domain"/>
    <property type="match status" value="1"/>
</dbReference>
<feature type="binding site" evidence="7">
    <location>
        <position position="214"/>
    </location>
    <ligand>
        <name>Mg(2+)</name>
        <dbReference type="ChEBI" id="CHEBI:18420"/>
    </ligand>
</feature>
<dbReference type="Pfam" id="PF13378">
    <property type="entry name" value="MR_MLE_C"/>
    <property type="match status" value="1"/>
</dbReference>
<accession>A0ABS2R338</accession>
<name>A0ABS2R338_9BACI</name>
<dbReference type="InterPro" id="IPR029065">
    <property type="entry name" value="Enolase_C-like"/>
</dbReference>
<dbReference type="InterPro" id="IPR010197">
    <property type="entry name" value="OSBS/NAAAR"/>
</dbReference>
<reference evidence="9 10" key="1">
    <citation type="submission" date="2021-01" db="EMBL/GenBank/DDBJ databases">
        <title>Genomic Encyclopedia of Type Strains, Phase IV (KMG-IV): sequencing the most valuable type-strain genomes for metagenomic binning, comparative biology and taxonomic classification.</title>
        <authorList>
            <person name="Goeker M."/>
        </authorList>
    </citation>
    <scope>NUCLEOTIDE SEQUENCE [LARGE SCALE GENOMIC DNA]</scope>
    <source>
        <strain evidence="9 10">DSM 105453</strain>
    </source>
</reference>
<dbReference type="SFLD" id="SFLDF00009">
    <property type="entry name" value="o-succinylbenzoate_synthase"/>
    <property type="match status" value="1"/>
</dbReference>
<evidence type="ECO:0000259" key="8">
    <source>
        <dbReference type="SMART" id="SM00922"/>
    </source>
</evidence>
<comment type="similarity">
    <text evidence="7">Belongs to the mandelate racemase/muconate lactonizing enzyme family. MenC type 2 subfamily.</text>
</comment>
<feature type="binding site" evidence="7">
    <location>
        <position position="189"/>
    </location>
    <ligand>
        <name>Mg(2+)</name>
        <dbReference type="ChEBI" id="CHEBI:18420"/>
    </ligand>
</feature>
<feature type="active site" description="Proton donor" evidence="7">
    <location>
        <position position="164"/>
    </location>
</feature>
<dbReference type="SUPFAM" id="SSF51604">
    <property type="entry name" value="Enolase C-terminal domain-like"/>
    <property type="match status" value="1"/>
</dbReference>
<sequence>MKIEKVVLRKLKMDLKFPFQTSFGTSEGREFLITEVYGENHIGYGECVVDTKPFYSEETVQTAWHMMKDFLIPFLFQKEEILHPNEVRDIFRQVRRHNMAKSALEGAIWDLYAKEQGKPLAEVIGGEKKQISVGVSIGIQKTKEDLVEIVGKYLEQGFQKIKIKIKPGKDIEMLQAVRDQFGDIPLMADANSAYTLDDIHLFKQMDPLHLMMFEQPLAHDDIIDHAKLQEAIKTPICLDESIHSVEDARKAIELGSCKIINIKIGRVGGIAEAIKIHDLCKENQIPVWCGGMLESGIGRAHNLAITSLDNFTIPGDTAPSARYWEEDIIQPEIEMNENGEIELSAKPGLGYEINQGALERYTVSTETFLKSKLQAEK</sequence>
<dbReference type="SUPFAM" id="SSF54826">
    <property type="entry name" value="Enolase N-terminal domain-like"/>
    <property type="match status" value="1"/>
</dbReference>
<comment type="cofactor">
    <cofactor evidence="1 7">
        <name>a divalent metal cation</name>
        <dbReference type="ChEBI" id="CHEBI:60240"/>
    </cofactor>
</comment>
<organism evidence="9 10">
    <name type="scientific">Siminovitchia thermophila</name>
    <dbReference type="NCBI Taxonomy" id="1245522"/>
    <lineage>
        <taxon>Bacteria</taxon>
        <taxon>Bacillati</taxon>
        <taxon>Bacillota</taxon>
        <taxon>Bacilli</taxon>
        <taxon>Bacillales</taxon>
        <taxon>Bacillaceae</taxon>
        <taxon>Siminovitchia</taxon>
    </lineage>
</organism>
<evidence type="ECO:0000313" key="10">
    <source>
        <dbReference type="Proteomes" id="UP000823485"/>
    </source>
</evidence>
<evidence type="ECO:0000256" key="3">
    <source>
        <dbReference type="ARBA" id="ARBA00022723"/>
    </source>
</evidence>
<keyword evidence="4 7" id="KW-0460">Magnesium</keyword>
<dbReference type="GO" id="GO:0043748">
    <property type="term" value="F:O-succinylbenzoate synthase activity"/>
    <property type="evidence" value="ECO:0007669"/>
    <property type="project" value="UniProtKB-EC"/>
</dbReference>
<feature type="domain" description="Mandelate racemase/muconate lactonizing enzyme C-terminal" evidence="8">
    <location>
        <begin position="143"/>
        <end position="235"/>
    </location>
</feature>
<evidence type="ECO:0000256" key="7">
    <source>
        <dbReference type="HAMAP-Rule" id="MF_01933"/>
    </source>
</evidence>
<keyword evidence="3 7" id="KW-0479">Metal-binding</keyword>
<comment type="caution">
    <text evidence="9">The sequence shown here is derived from an EMBL/GenBank/DDBJ whole genome shotgun (WGS) entry which is preliminary data.</text>
</comment>
<dbReference type="PANTHER" id="PTHR48073">
    <property type="entry name" value="O-SUCCINYLBENZOATE SYNTHASE-RELATED"/>
    <property type="match status" value="1"/>
</dbReference>
<dbReference type="SFLD" id="SFLDG00180">
    <property type="entry name" value="muconate_cycloisomerase"/>
    <property type="match status" value="1"/>
</dbReference>
<dbReference type="EC" id="4.2.1.113" evidence="6 7"/>
<dbReference type="InterPro" id="IPR047585">
    <property type="entry name" value="MenC"/>
</dbReference>
<feature type="active site" description="Proton acceptor" evidence="7">
    <location>
        <position position="263"/>
    </location>
</feature>
<dbReference type="EMBL" id="JAFBFH010000005">
    <property type="protein sequence ID" value="MBM7714067.1"/>
    <property type="molecule type" value="Genomic_DNA"/>
</dbReference>
<dbReference type="InterPro" id="IPR029017">
    <property type="entry name" value="Enolase-like_N"/>
</dbReference>
<dbReference type="CDD" id="cd03317">
    <property type="entry name" value="NAAAR"/>
    <property type="match status" value="1"/>
</dbReference>
<dbReference type="InterPro" id="IPR013341">
    <property type="entry name" value="Mandelate_racemase_N_dom"/>
</dbReference>
<evidence type="ECO:0000256" key="2">
    <source>
        <dbReference type="ARBA" id="ARBA00022428"/>
    </source>
</evidence>
<keyword evidence="10" id="KW-1185">Reference proteome</keyword>
<dbReference type="SMART" id="SM00922">
    <property type="entry name" value="MR_MLE"/>
    <property type="match status" value="1"/>
</dbReference>
<comment type="catalytic activity">
    <reaction evidence="7">
        <text>(1R,6R)-6-hydroxy-2-succinyl-cyclohexa-2,4-diene-1-carboxylate = 2-succinylbenzoate + H2O</text>
        <dbReference type="Rhea" id="RHEA:10196"/>
        <dbReference type="ChEBI" id="CHEBI:15377"/>
        <dbReference type="ChEBI" id="CHEBI:18325"/>
        <dbReference type="ChEBI" id="CHEBI:58689"/>
        <dbReference type="EC" id="4.2.1.113"/>
    </reaction>
</comment>
<proteinExistence type="inferred from homology"/>
<comment type="pathway">
    <text evidence="7">Quinol/quinone metabolism; menaquinone biosynthesis.</text>
</comment>
<dbReference type="SFLD" id="SFLDS00001">
    <property type="entry name" value="Enolase"/>
    <property type="match status" value="1"/>
</dbReference>
<dbReference type="InterPro" id="IPR036849">
    <property type="entry name" value="Enolase-like_C_sf"/>
</dbReference>
<protein>
    <recommendedName>
        <fullName evidence="6 7">o-succinylbenzoate synthase</fullName>
        <shortName evidence="7">OSB synthase</shortName>
        <shortName evidence="7">OSBS</shortName>
        <ecNumber evidence="6 7">4.2.1.113</ecNumber>
    </recommendedName>
    <alternativeName>
        <fullName evidence="7">4-(2'-carboxyphenyl)-4-oxybutyric acid synthase</fullName>
    </alternativeName>
    <alternativeName>
        <fullName evidence="7">o-succinylbenzoic acid synthase</fullName>
    </alternativeName>
</protein>
<keyword evidence="5 7" id="KW-0456">Lyase</keyword>
<dbReference type="Proteomes" id="UP000823485">
    <property type="component" value="Unassembled WGS sequence"/>
</dbReference>
<evidence type="ECO:0000313" key="9">
    <source>
        <dbReference type="EMBL" id="MBM7714067.1"/>
    </source>
</evidence>
<dbReference type="RefSeq" id="WP_077113748.1">
    <property type="nucleotide sequence ID" value="NZ_JAFBFH010000005.1"/>
</dbReference>
<dbReference type="NCBIfam" id="TIGR01928">
    <property type="entry name" value="menC_lowGC_arch"/>
    <property type="match status" value="1"/>
</dbReference>
<dbReference type="Pfam" id="PF02746">
    <property type="entry name" value="MR_MLE_N"/>
    <property type="match status" value="1"/>
</dbReference>
<evidence type="ECO:0000256" key="4">
    <source>
        <dbReference type="ARBA" id="ARBA00022842"/>
    </source>
</evidence>
<evidence type="ECO:0000256" key="5">
    <source>
        <dbReference type="ARBA" id="ARBA00023239"/>
    </source>
</evidence>